<dbReference type="EMBL" id="JAPKNK010000004">
    <property type="protein sequence ID" value="MCX5570062.1"/>
    <property type="molecule type" value="Genomic_DNA"/>
</dbReference>
<feature type="transmembrane region" description="Helical" evidence="7">
    <location>
        <begin position="233"/>
        <end position="258"/>
    </location>
</feature>
<dbReference type="InterPro" id="IPR035906">
    <property type="entry name" value="MetI-like_sf"/>
</dbReference>
<dbReference type="Pfam" id="PF00528">
    <property type="entry name" value="BPD_transp_1"/>
    <property type="match status" value="2"/>
</dbReference>
<gene>
    <name evidence="9" type="ORF">OSH07_12725</name>
</gene>
<dbReference type="PROSITE" id="PS50928">
    <property type="entry name" value="ABC_TM1"/>
    <property type="match status" value="2"/>
</dbReference>
<dbReference type="AlphaFoldDB" id="A0A9X3ILN7"/>
<feature type="domain" description="ABC transmembrane type-1" evidence="8">
    <location>
        <begin position="66"/>
        <end position="254"/>
    </location>
</feature>
<evidence type="ECO:0000256" key="5">
    <source>
        <dbReference type="ARBA" id="ARBA00022989"/>
    </source>
</evidence>
<reference evidence="9" key="1">
    <citation type="submission" date="2022-11" db="EMBL/GenBank/DDBJ databases">
        <title>Biodiversity and phylogenetic relationships of bacteria.</title>
        <authorList>
            <person name="Machado R.A.R."/>
            <person name="Bhat A."/>
            <person name="Loulou A."/>
            <person name="Kallel S."/>
        </authorList>
    </citation>
    <scope>NUCLEOTIDE SEQUENCE</scope>
    <source>
        <strain evidence="9">K-TC2</strain>
    </source>
</reference>
<evidence type="ECO:0000256" key="4">
    <source>
        <dbReference type="ARBA" id="ARBA00022692"/>
    </source>
</evidence>
<keyword evidence="6 7" id="KW-0472">Membrane</keyword>
<keyword evidence="3" id="KW-1003">Cell membrane</keyword>
<evidence type="ECO:0000256" key="3">
    <source>
        <dbReference type="ARBA" id="ARBA00022475"/>
    </source>
</evidence>
<keyword evidence="10" id="KW-1185">Reference proteome</keyword>
<dbReference type="PANTHER" id="PTHR30151:SF41">
    <property type="entry name" value="ABC TRANSPORTER PERMEASE PROTEIN"/>
    <property type="match status" value="1"/>
</dbReference>
<name>A0A9X3ILN7_9HYPH</name>
<evidence type="ECO:0000256" key="1">
    <source>
        <dbReference type="ARBA" id="ARBA00004651"/>
    </source>
</evidence>
<accession>A0A9X3ILN7</accession>
<feature type="transmembrane region" description="Helical" evidence="7">
    <location>
        <begin position="503"/>
        <end position="524"/>
    </location>
</feature>
<feature type="transmembrane region" description="Helical" evidence="7">
    <location>
        <begin position="20"/>
        <end position="41"/>
    </location>
</feature>
<proteinExistence type="inferred from homology"/>
<dbReference type="SUPFAM" id="SSF161098">
    <property type="entry name" value="MetI-like"/>
    <property type="match status" value="2"/>
</dbReference>
<feature type="transmembrane region" description="Helical" evidence="7">
    <location>
        <begin position="81"/>
        <end position="101"/>
    </location>
</feature>
<feature type="transmembrane region" description="Helical" evidence="7">
    <location>
        <begin position="381"/>
        <end position="399"/>
    </location>
</feature>
<feature type="domain" description="ABC transmembrane type-1" evidence="8">
    <location>
        <begin position="337"/>
        <end position="528"/>
    </location>
</feature>
<feature type="transmembrane region" description="Helical" evidence="7">
    <location>
        <begin position="470"/>
        <end position="491"/>
    </location>
</feature>
<comment type="caution">
    <text evidence="9">The sequence shown here is derived from an EMBL/GenBank/DDBJ whole genome shotgun (WGS) entry which is preliminary data.</text>
</comment>
<dbReference type="GO" id="GO:0005886">
    <property type="term" value="C:plasma membrane"/>
    <property type="evidence" value="ECO:0007669"/>
    <property type="project" value="UniProtKB-SubCell"/>
</dbReference>
<evidence type="ECO:0000256" key="6">
    <source>
        <dbReference type="ARBA" id="ARBA00023136"/>
    </source>
</evidence>
<feature type="transmembrane region" description="Helical" evidence="7">
    <location>
        <begin position="135"/>
        <end position="154"/>
    </location>
</feature>
<evidence type="ECO:0000313" key="9">
    <source>
        <dbReference type="EMBL" id="MCX5570062.1"/>
    </source>
</evidence>
<keyword evidence="5 7" id="KW-1133">Transmembrane helix</keyword>
<dbReference type="Gene3D" id="1.10.3720.10">
    <property type="entry name" value="MetI-like"/>
    <property type="match status" value="2"/>
</dbReference>
<keyword evidence="4 7" id="KW-0812">Transmembrane</keyword>
<organism evidence="9 10">
    <name type="scientific">Kaistia nematophila</name>
    <dbReference type="NCBI Taxonomy" id="2994654"/>
    <lineage>
        <taxon>Bacteria</taxon>
        <taxon>Pseudomonadati</taxon>
        <taxon>Pseudomonadota</taxon>
        <taxon>Alphaproteobacteria</taxon>
        <taxon>Hyphomicrobiales</taxon>
        <taxon>Kaistiaceae</taxon>
        <taxon>Kaistia</taxon>
    </lineage>
</organism>
<sequence length="534" mass="56135">MTALALRPLDRLRAVNGSGFLHGAAGLVVVLLLWQLAVAFISSGNGTIPSPLQIARQMQADGFRFYADAASYTVSAAFRGWLWGNGLAITLALVAVAIPFLERPILQLGIVSYCLPIVAIGPLMMILFSGDTPKVVLAGLSVFFTTLIGTVTGLRHVDRTMLDLVHGFGGGTRHKLFKVRLISALPHLFAALRIAAPAAILGAIVGEYMGGTETGLGLMLVNSQQAMEIPRTWAIAVVASVLAAIAYAATSLAARLLTPWAREISTDIGSGLHANSGGAGGWAMAIASALGSLGLVLVVWWAILRGFSVPPFFGKGPLEVWNYLVDPLMGAQNRIQLMREAVVTIRDSAAGLVVGTVAAVLVAVAFNLWGGVERAFMGVAIALRSIPLVAMAPLVTLVFGRNMLAVVMIGAIVTFFPTLVNMTLALAQTPARSRDLMRVFGASRLRTLMTVQIPSALPALFTSLRTAAPLAITGALLAAWLATGKGLGYAIVTTAAVSDYEGLWARVALTTAFSILLYALIGLVERLVLKAYAN</sequence>
<dbReference type="CDD" id="cd06261">
    <property type="entry name" value="TM_PBP2"/>
    <property type="match status" value="1"/>
</dbReference>
<comment type="similarity">
    <text evidence="7">Belongs to the binding-protein-dependent transport system permease family.</text>
</comment>
<evidence type="ECO:0000256" key="2">
    <source>
        <dbReference type="ARBA" id="ARBA00022448"/>
    </source>
</evidence>
<feature type="transmembrane region" description="Helical" evidence="7">
    <location>
        <begin position="181"/>
        <end position="205"/>
    </location>
</feature>
<dbReference type="GO" id="GO:0055085">
    <property type="term" value="P:transmembrane transport"/>
    <property type="evidence" value="ECO:0007669"/>
    <property type="project" value="InterPro"/>
</dbReference>
<evidence type="ECO:0000256" key="7">
    <source>
        <dbReference type="RuleBase" id="RU363032"/>
    </source>
</evidence>
<feature type="transmembrane region" description="Helical" evidence="7">
    <location>
        <begin position="108"/>
        <end position="129"/>
    </location>
</feature>
<evidence type="ECO:0000313" key="10">
    <source>
        <dbReference type="Proteomes" id="UP001144805"/>
    </source>
</evidence>
<dbReference type="PANTHER" id="PTHR30151">
    <property type="entry name" value="ALKANE SULFONATE ABC TRANSPORTER-RELATED, MEMBRANE SUBUNIT"/>
    <property type="match status" value="1"/>
</dbReference>
<feature type="transmembrane region" description="Helical" evidence="7">
    <location>
        <begin position="348"/>
        <end position="369"/>
    </location>
</feature>
<feature type="transmembrane region" description="Helical" evidence="7">
    <location>
        <begin position="279"/>
        <end position="303"/>
    </location>
</feature>
<protein>
    <submittedName>
        <fullName evidence="9">ABC transporter permease subunit</fullName>
    </submittedName>
</protein>
<keyword evidence="2 7" id="KW-0813">Transport</keyword>
<dbReference type="Proteomes" id="UP001144805">
    <property type="component" value="Unassembled WGS sequence"/>
</dbReference>
<dbReference type="InterPro" id="IPR000515">
    <property type="entry name" value="MetI-like"/>
</dbReference>
<evidence type="ECO:0000259" key="8">
    <source>
        <dbReference type="PROSITE" id="PS50928"/>
    </source>
</evidence>
<dbReference type="RefSeq" id="WP_266339024.1">
    <property type="nucleotide sequence ID" value="NZ_JAPKNK010000004.1"/>
</dbReference>
<comment type="subcellular location">
    <subcellularLocation>
        <location evidence="1 7">Cell membrane</location>
        <topology evidence="1 7">Multi-pass membrane protein</topology>
    </subcellularLocation>
</comment>
<feature type="transmembrane region" description="Helical" evidence="7">
    <location>
        <begin position="405"/>
        <end position="427"/>
    </location>
</feature>